<dbReference type="GO" id="GO:0016811">
    <property type="term" value="F:hydrolase activity, acting on carbon-nitrogen (but not peptide) bonds, in linear amides"/>
    <property type="evidence" value="ECO:0007669"/>
    <property type="project" value="UniProtKB-ARBA"/>
</dbReference>
<keyword evidence="3" id="KW-0808">Transferase</keyword>
<name>B4CWS0_9BACT</name>
<dbReference type="EMBL" id="ABVL01000002">
    <property type="protein sequence ID" value="EDY21862.1"/>
    <property type="molecule type" value="Genomic_DNA"/>
</dbReference>
<dbReference type="InterPro" id="IPR003010">
    <property type="entry name" value="C-N_Hydrolase"/>
</dbReference>
<dbReference type="STRING" id="497964.CfE428DRAFT_1108"/>
<dbReference type="AlphaFoldDB" id="B4CWS0"/>
<dbReference type="Pfam" id="PF00795">
    <property type="entry name" value="CN_hydrolase"/>
    <property type="match status" value="1"/>
</dbReference>
<dbReference type="InterPro" id="IPR050345">
    <property type="entry name" value="Aliph_Amidase/BUP"/>
</dbReference>
<dbReference type="CDD" id="cd07197">
    <property type="entry name" value="nitrilase"/>
    <property type="match status" value="1"/>
</dbReference>
<keyword evidence="4" id="KW-1185">Reference proteome</keyword>
<keyword evidence="3" id="KW-0449">Lipoprotein</keyword>
<dbReference type="PROSITE" id="PS50263">
    <property type="entry name" value="CN_HYDROLASE"/>
    <property type="match status" value="1"/>
</dbReference>
<evidence type="ECO:0000259" key="2">
    <source>
        <dbReference type="PROSITE" id="PS50263"/>
    </source>
</evidence>
<keyword evidence="1" id="KW-0378">Hydrolase</keyword>
<dbReference type="InterPro" id="IPR036526">
    <property type="entry name" value="C-N_Hydrolase_sf"/>
</dbReference>
<sequence>MRIAHCQFESWCGDFDHNLARFEEGLKKAEEERVAVVTFPECFLTGYPDNEPEARRGAFAADSEKMAKLLDITSRHEPLAIVGFNEIRGVDLYNSAAVAHRGHLLGTYSKCSAYMAFYKQGRDFPVFEHQGVKFGVLICADGGYIDPARILALKGARIIFAPHFNAIAPGGLLSHFEKVRSDHIARAVENSIYFVRANNVVLDAGKSGLTRHLESVGYGDSYIIDPGGEMLVRSRRHVEDFIFADIDPTKGPDKAWGLSKSAWSHREFHALVAEAANTNPDASR</sequence>
<evidence type="ECO:0000256" key="1">
    <source>
        <dbReference type="ARBA" id="ARBA00022801"/>
    </source>
</evidence>
<evidence type="ECO:0000313" key="3">
    <source>
        <dbReference type="EMBL" id="EDY21862.1"/>
    </source>
</evidence>
<dbReference type="GO" id="GO:0016746">
    <property type="term" value="F:acyltransferase activity"/>
    <property type="evidence" value="ECO:0007669"/>
    <property type="project" value="UniProtKB-KW"/>
</dbReference>
<dbReference type="PANTHER" id="PTHR43674:SF2">
    <property type="entry name" value="BETA-UREIDOPROPIONASE"/>
    <property type="match status" value="1"/>
</dbReference>
<proteinExistence type="predicted"/>
<dbReference type="InParanoid" id="B4CWS0"/>
<feature type="domain" description="CN hydrolase" evidence="2">
    <location>
        <begin position="1"/>
        <end position="248"/>
    </location>
</feature>
<dbReference type="eggNOG" id="COG0388">
    <property type="taxonomic scope" value="Bacteria"/>
</dbReference>
<reference evidence="3 4" key="1">
    <citation type="journal article" date="2011" name="J. Bacteriol.">
        <title>Genome sequence of Chthoniobacter flavus Ellin428, an aerobic heterotrophic soil bacterium.</title>
        <authorList>
            <person name="Kant R."/>
            <person name="van Passel M.W."/>
            <person name="Palva A."/>
            <person name="Lucas S."/>
            <person name="Lapidus A."/>
            <person name="Glavina Del Rio T."/>
            <person name="Dalin E."/>
            <person name="Tice H."/>
            <person name="Bruce D."/>
            <person name="Goodwin L."/>
            <person name="Pitluck S."/>
            <person name="Larimer F.W."/>
            <person name="Land M.L."/>
            <person name="Hauser L."/>
            <person name="Sangwan P."/>
            <person name="de Vos W.M."/>
            <person name="Janssen P.H."/>
            <person name="Smidt H."/>
        </authorList>
    </citation>
    <scope>NUCLEOTIDE SEQUENCE [LARGE SCALE GENOMIC DNA]</scope>
    <source>
        <strain evidence="3 4">Ellin428</strain>
    </source>
</reference>
<organism evidence="3 4">
    <name type="scientific">Chthoniobacter flavus Ellin428</name>
    <dbReference type="NCBI Taxonomy" id="497964"/>
    <lineage>
        <taxon>Bacteria</taxon>
        <taxon>Pseudomonadati</taxon>
        <taxon>Verrucomicrobiota</taxon>
        <taxon>Spartobacteria</taxon>
        <taxon>Chthoniobacterales</taxon>
        <taxon>Chthoniobacteraceae</taxon>
        <taxon>Chthoniobacter</taxon>
    </lineage>
</organism>
<dbReference type="Gene3D" id="3.60.110.10">
    <property type="entry name" value="Carbon-nitrogen hydrolase"/>
    <property type="match status" value="1"/>
</dbReference>
<comment type="caution">
    <text evidence="3">The sequence shown here is derived from an EMBL/GenBank/DDBJ whole genome shotgun (WGS) entry which is preliminary data.</text>
</comment>
<accession>B4CWS0</accession>
<gene>
    <name evidence="3" type="ORF">CfE428DRAFT_1108</name>
</gene>
<evidence type="ECO:0000313" key="4">
    <source>
        <dbReference type="Proteomes" id="UP000005824"/>
    </source>
</evidence>
<dbReference type="RefSeq" id="WP_006978434.1">
    <property type="nucleotide sequence ID" value="NZ_ABVL01000002.1"/>
</dbReference>
<dbReference type="Proteomes" id="UP000005824">
    <property type="component" value="Unassembled WGS sequence"/>
</dbReference>
<dbReference type="PANTHER" id="PTHR43674">
    <property type="entry name" value="NITRILASE C965.09-RELATED"/>
    <property type="match status" value="1"/>
</dbReference>
<keyword evidence="3" id="KW-0012">Acyltransferase</keyword>
<dbReference type="SUPFAM" id="SSF56317">
    <property type="entry name" value="Carbon-nitrogen hydrolase"/>
    <property type="match status" value="1"/>
</dbReference>
<protein>
    <submittedName>
        <fullName evidence="3">Nitrilase/cyanide hydratase and apolipoprotein N-acyltransferase</fullName>
    </submittedName>
</protein>